<keyword evidence="3 11" id="KW-0597">Phosphoprotein</keyword>
<dbReference type="HAMAP" id="MF_01497">
    <property type="entry name" value="SrkA_kinase"/>
    <property type="match status" value="1"/>
</dbReference>
<evidence type="ECO:0000256" key="2">
    <source>
        <dbReference type="ARBA" id="ARBA00022527"/>
    </source>
</evidence>
<evidence type="ECO:0000256" key="8">
    <source>
        <dbReference type="ARBA" id="ARBA00022840"/>
    </source>
</evidence>
<dbReference type="GO" id="GO:0000287">
    <property type="term" value="F:magnesium ion binding"/>
    <property type="evidence" value="ECO:0007669"/>
    <property type="project" value="UniProtKB-UniRule"/>
</dbReference>
<comment type="similarity">
    <text evidence="11">Belongs to the SrkA/RdoA protein kinase family.</text>
</comment>
<dbReference type="AlphaFoldDB" id="A0A5B8STA3"/>
<evidence type="ECO:0000256" key="10">
    <source>
        <dbReference type="ARBA" id="ARBA00023016"/>
    </source>
</evidence>
<dbReference type="PANTHER" id="PTHR39573:SF1">
    <property type="entry name" value="STRESS RESPONSE KINASE A"/>
    <property type="match status" value="1"/>
</dbReference>
<keyword evidence="7 11" id="KW-0418">Kinase</keyword>
<evidence type="ECO:0000256" key="11">
    <source>
        <dbReference type="HAMAP-Rule" id="MF_01497"/>
    </source>
</evidence>
<dbReference type="GO" id="GO:0005524">
    <property type="term" value="F:ATP binding"/>
    <property type="evidence" value="ECO:0007669"/>
    <property type="project" value="UniProtKB-UniRule"/>
</dbReference>
<dbReference type="GO" id="GO:0004674">
    <property type="term" value="F:protein serine/threonine kinase activity"/>
    <property type="evidence" value="ECO:0007669"/>
    <property type="project" value="UniProtKB-UniRule"/>
</dbReference>
<sequence>MPLSGRVFVDDQRHPFEQLSPMRIADAVESLGFCLSSEPFALNSYENRVFMLCDDERRRWVVKFYRPGRWRDEQIQEEHDFLTELSSDGAMVAAPWRDEKGRSLHHRAEFRLTMYPCLPGQAPELDNPAHLYALGEAIGQVHAVGRRKTFIHRPVLDLNRVTAASREAILSGSWLTRRQRPAYERISATLQKLLESRGWPVEASIRTHGDCHPGNLLGRDEQFALVDFDDCMMAPAVQDIWMLLSAQNDQEIRAQLSEILEGYEQYTAFPRQELEWIEPLRSLRLMRHTAWLIERWEDPAFPQAFPWVADEGYWDQHIRQLDQQCLVLDRKTRWIL</sequence>
<keyword evidence="9 11" id="KW-0460">Magnesium</keyword>
<feature type="binding site" evidence="11">
    <location>
        <position position="215"/>
    </location>
    <ligand>
        <name>Mg(2+)</name>
        <dbReference type="ChEBI" id="CHEBI:18420"/>
    </ligand>
</feature>
<dbReference type="InterPro" id="IPR032882">
    <property type="entry name" value="SrkA/RdoA"/>
</dbReference>
<evidence type="ECO:0000256" key="5">
    <source>
        <dbReference type="ARBA" id="ARBA00022723"/>
    </source>
</evidence>
<keyword evidence="10 11" id="KW-0346">Stress response</keyword>
<evidence type="ECO:0000256" key="1">
    <source>
        <dbReference type="ARBA" id="ARBA00022490"/>
    </source>
</evidence>
<keyword evidence="2 11" id="KW-0723">Serine/threonine-protein kinase</keyword>
<comment type="subunit">
    <text evidence="11">Monomer.</text>
</comment>
<evidence type="ECO:0000256" key="7">
    <source>
        <dbReference type="ARBA" id="ARBA00022777"/>
    </source>
</evidence>
<feature type="site" description="ATP" evidence="11">
    <location>
        <position position="44"/>
    </location>
</feature>
<keyword evidence="8 11" id="KW-0067">ATP-binding</keyword>
<dbReference type="InterPro" id="IPR011009">
    <property type="entry name" value="Kinase-like_dom_sf"/>
</dbReference>
<dbReference type="Proteomes" id="UP000321272">
    <property type="component" value="Chromosome"/>
</dbReference>
<dbReference type="GO" id="GO:0005737">
    <property type="term" value="C:cytoplasm"/>
    <property type="evidence" value="ECO:0007669"/>
    <property type="project" value="UniProtKB-SubCell"/>
</dbReference>
<comment type="catalytic activity">
    <reaction evidence="11">
        <text>L-seryl-[protein] + ATP = O-phospho-L-seryl-[protein] + ADP + H(+)</text>
        <dbReference type="Rhea" id="RHEA:17989"/>
        <dbReference type="Rhea" id="RHEA-COMP:9863"/>
        <dbReference type="Rhea" id="RHEA-COMP:11604"/>
        <dbReference type="ChEBI" id="CHEBI:15378"/>
        <dbReference type="ChEBI" id="CHEBI:29999"/>
        <dbReference type="ChEBI" id="CHEBI:30616"/>
        <dbReference type="ChEBI" id="CHEBI:83421"/>
        <dbReference type="ChEBI" id="CHEBI:456216"/>
        <dbReference type="EC" id="2.7.11.1"/>
    </reaction>
</comment>
<evidence type="ECO:0000256" key="6">
    <source>
        <dbReference type="ARBA" id="ARBA00022741"/>
    </source>
</evidence>
<organism evidence="13 14">
    <name type="scientific">Pistricoccus aurantiacus</name>
    <dbReference type="NCBI Taxonomy" id="1883414"/>
    <lineage>
        <taxon>Bacteria</taxon>
        <taxon>Pseudomonadati</taxon>
        <taxon>Pseudomonadota</taxon>
        <taxon>Gammaproteobacteria</taxon>
        <taxon>Oceanospirillales</taxon>
        <taxon>Halomonadaceae</taxon>
        <taxon>Pistricoccus</taxon>
    </lineage>
</organism>
<protein>
    <recommendedName>
        <fullName evidence="11">Stress response kinase A</fullName>
        <ecNumber evidence="11">2.7.11.1</ecNumber>
    </recommendedName>
    <alternativeName>
        <fullName evidence="11">Serine/threonine-protein kinase SrkA</fullName>
    </alternativeName>
</protein>
<dbReference type="Gene3D" id="1.10.510.10">
    <property type="entry name" value="Transferase(Phosphotransferase) domain 1"/>
    <property type="match status" value="1"/>
</dbReference>
<evidence type="ECO:0000256" key="3">
    <source>
        <dbReference type="ARBA" id="ARBA00022553"/>
    </source>
</evidence>
<evidence type="ECO:0000259" key="12">
    <source>
        <dbReference type="Pfam" id="PF01636"/>
    </source>
</evidence>
<reference evidence="13 14" key="1">
    <citation type="submission" date="2019-06" db="EMBL/GenBank/DDBJ databases">
        <title>Genome analyses of bacteria isolated from kimchi.</title>
        <authorList>
            <person name="Lee S."/>
            <person name="Ahn S."/>
            <person name="Roh S."/>
        </authorList>
    </citation>
    <scope>NUCLEOTIDE SEQUENCE [LARGE SCALE GENOMIC DNA]</scope>
    <source>
        <strain evidence="13 14">CBA4606</strain>
    </source>
</reference>
<feature type="domain" description="Aminoglycoside phosphotransferase" evidence="12">
    <location>
        <begin position="44"/>
        <end position="264"/>
    </location>
</feature>
<evidence type="ECO:0000256" key="4">
    <source>
        <dbReference type="ARBA" id="ARBA00022679"/>
    </source>
</evidence>
<dbReference type="NCBIfam" id="NF008738">
    <property type="entry name" value="PRK11768.1"/>
    <property type="match status" value="1"/>
</dbReference>
<comment type="catalytic activity">
    <reaction evidence="11">
        <text>L-threonyl-[protein] + ATP = O-phospho-L-threonyl-[protein] + ADP + H(+)</text>
        <dbReference type="Rhea" id="RHEA:46608"/>
        <dbReference type="Rhea" id="RHEA-COMP:11060"/>
        <dbReference type="Rhea" id="RHEA-COMP:11605"/>
        <dbReference type="ChEBI" id="CHEBI:15378"/>
        <dbReference type="ChEBI" id="CHEBI:30013"/>
        <dbReference type="ChEBI" id="CHEBI:30616"/>
        <dbReference type="ChEBI" id="CHEBI:61977"/>
        <dbReference type="ChEBI" id="CHEBI:456216"/>
        <dbReference type="EC" id="2.7.11.1"/>
    </reaction>
</comment>
<dbReference type="EC" id="2.7.11.1" evidence="11"/>
<dbReference type="Gene3D" id="3.30.200.70">
    <property type="match status" value="1"/>
</dbReference>
<keyword evidence="4 11" id="KW-0808">Transferase</keyword>
<dbReference type="SUPFAM" id="SSF56112">
    <property type="entry name" value="Protein kinase-like (PK-like)"/>
    <property type="match status" value="1"/>
</dbReference>
<feature type="active site" evidence="11">
    <location>
        <position position="227"/>
    </location>
</feature>
<proteinExistence type="inferred from homology"/>
<dbReference type="Gene3D" id="1.20.1270.170">
    <property type="match status" value="1"/>
</dbReference>
<evidence type="ECO:0000256" key="9">
    <source>
        <dbReference type="ARBA" id="ARBA00022842"/>
    </source>
</evidence>
<gene>
    <name evidence="11" type="primary">srkA</name>
    <name evidence="13" type="ORF">FGL86_15435</name>
</gene>
<accession>A0A5B8STA3</accession>
<name>A0A5B8STA3_9GAMM</name>
<evidence type="ECO:0000313" key="13">
    <source>
        <dbReference type="EMBL" id="QEA40332.1"/>
    </source>
</evidence>
<dbReference type="Pfam" id="PF01636">
    <property type="entry name" value="APH"/>
    <property type="match status" value="1"/>
</dbReference>
<keyword evidence="14" id="KW-1185">Reference proteome</keyword>
<comment type="function">
    <text evidence="11">A protein kinase that phosphorylates Ser and Thr residues. Probably acts to suppress the effects of stress linked to accumulation of reactive oxygen species. Probably involved in the extracytoplasmic stress response.</text>
</comment>
<dbReference type="GO" id="GO:0106310">
    <property type="term" value="F:protein serine kinase activity"/>
    <property type="evidence" value="ECO:0007669"/>
    <property type="project" value="RHEA"/>
</dbReference>
<keyword evidence="6 11" id="KW-0547">Nucleotide-binding</keyword>
<keyword evidence="5 11" id="KW-0479">Metal-binding</keyword>
<evidence type="ECO:0000313" key="14">
    <source>
        <dbReference type="Proteomes" id="UP000321272"/>
    </source>
</evidence>
<dbReference type="EMBL" id="CP042382">
    <property type="protein sequence ID" value="QEA40332.1"/>
    <property type="molecule type" value="Genomic_DNA"/>
</dbReference>
<comment type="cofactor">
    <cofactor evidence="11">
        <name>Mg(2+)</name>
        <dbReference type="ChEBI" id="CHEBI:18420"/>
    </cofactor>
</comment>
<dbReference type="KEGG" id="paur:FGL86_15435"/>
<dbReference type="OrthoDB" id="5392197at2"/>
<dbReference type="InterPro" id="IPR002575">
    <property type="entry name" value="Aminoglycoside_PTrfase"/>
</dbReference>
<keyword evidence="1 11" id="KW-0963">Cytoplasm</keyword>
<feature type="active site" description="Proton acceptor" evidence="11">
    <location>
        <position position="210"/>
    </location>
</feature>
<dbReference type="PANTHER" id="PTHR39573">
    <property type="entry name" value="STRESS RESPONSE KINASE A"/>
    <property type="match status" value="1"/>
</dbReference>
<comment type="subcellular location">
    <subcellularLocation>
        <location evidence="11">Cytoplasm</location>
    </subcellularLocation>
</comment>
<feature type="binding site" evidence="11">
    <location>
        <position position="227"/>
    </location>
    <ligand>
        <name>Mg(2+)</name>
        <dbReference type="ChEBI" id="CHEBI:18420"/>
    </ligand>
</feature>